<evidence type="ECO:0000313" key="3">
    <source>
        <dbReference type="Proteomes" id="UP000694844"/>
    </source>
</evidence>
<dbReference type="AlphaFoldDB" id="A0A8B8C644"/>
<proteinExistence type="predicted"/>
<feature type="compositionally biased region" description="Low complexity" evidence="1">
    <location>
        <begin position="449"/>
        <end position="472"/>
    </location>
</feature>
<feature type="compositionally biased region" description="Low complexity" evidence="1">
    <location>
        <begin position="405"/>
        <end position="421"/>
    </location>
</feature>
<dbReference type="Gene3D" id="2.40.50.40">
    <property type="match status" value="1"/>
</dbReference>
<reference evidence="4" key="1">
    <citation type="submission" date="2025-08" db="UniProtKB">
        <authorList>
            <consortium name="RefSeq"/>
        </authorList>
    </citation>
    <scope>IDENTIFICATION</scope>
    <source>
        <tissue evidence="4">Whole sample</tissue>
    </source>
</reference>
<dbReference type="GeneID" id="111116379"/>
<evidence type="ECO:0000259" key="2">
    <source>
        <dbReference type="PROSITE" id="PS50013"/>
    </source>
</evidence>
<evidence type="ECO:0000256" key="1">
    <source>
        <dbReference type="SAM" id="MobiDB-lite"/>
    </source>
</evidence>
<dbReference type="RefSeq" id="XP_022311075.1">
    <property type="nucleotide sequence ID" value="XM_022455367.1"/>
</dbReference>
<feature type="compositionally biased region" description="Low complexity" evidence="1">
    <location>
        <begin position="377"/>
        <end position="394"/>
    </location>
</feature>
<dbReference type="Proteomes" id="UP000694844">
    <property type="component" value="Chromosome 10"/>
</dbReference>
<feature type="domain" description="Chromo" evidence="2">
    <location>
        <begin position="175"/>
        <end position="209"/>
    </location>
</feature>
<feature type="compositionally biased region" description="Basic residues" evidence="1">
    <location>
        <begin position="473"/>
        <end position="483"/>
    </location>
</feature>
<dbReference type="SUPFAM" id="SSF54160">
    <property type="entry name" value="Chromo domain-like"/>
    <property type="match status" value="1"/>
</dbReference>
<protein>
    <submittedName>
        <fullName evidence="4">Adenylate cyclase, terminal-differentiation specific-like</fullName>
    </submittedName>
</protein>
<keyword evidence="3" id="KW-1185">Reference proteome</keyword>
<dbReference type="SMART" id="SM00298">
    <property type="entry name" value="CHROMO"/>
    <property type="match status" value="1"/>
</dbReference>
<feature type="compositionally biased region" description="Polar residues" evidence="1">
    <location>
        <begin position="422"/>
        <end position="436"/>
    </location>
</feature>
<dbReference type="PROSITE" id="PS50013">
    <property type="entry name" value="CHROMO_2"/>
    <property type="match status" value="1"/>
</dbReference>
<feature type="compositionally biased region" description="Low complexity" evidence="1">
    <location>
        <begin position="252"/>
        <end position="346"/>
    </location>
</feature>
<dbReference type="InterPro" id="IPR000953">
    <property type="entry name" value="Chromo/chromo_shadow_dom"/>
</dbReference>
<name>A0A8B8C644_CRAVI</name>
<dbReference type="KEGG" id="cvn:111116379"/>
<feature type="compositionally biased region" description="Basic residues" evidence="1">
    <location>
        <begin position="347"/>
        <end position="358"/>
    </location>
</feature>
<accession>A0A8B8C644</accession>
<dbReference type="InterPro" id="IPR016197">
    <property type="entry name" value="Chromo-like_dom_sf"/>
</dbReference>
<feature type="region of interest" description="Disordered" evidence="1">
    <location>
        <begin position="249"/>
        <end position="494"/>
    </location>
</feature>
<sequence>MNLPFDLEVAPKDSLQPDAKEHIRDILDNLKITREIATENIKMDQEKSKGHYDKKTKEPQFRLNQTVLLQQFKTPIGKSPKLIDKYDGPYYISEIGPNFTYKLRNSDNHKELKSYVNASRLKEYTYGDDIRDQYPVQDIARLFQDNTDSDGDDVNHPVPITPEQDTEPEIHNAYFPVDKLLKLRKRAGKREFYVKWEDGTKTWEPENNLSQELVQFRWRALLIVVMLWMGLGQVSVQGLQVQGSHTLKIPNSQQQKPPHRSQQQKPPHCSQQQKPPHRSQQQRPPHRSQQQKQPHRSQQQKPPHRSQQQKPPHRSQQQKPPHRSQQQKPPHRSQQQKPPHRSQQQRPPHRSQQHKPPHRSQQQKPPHRSQQERPPHRSQQQKPPHRSQQQRPPHCSQQHKPPHCSQQHKPPHRSQQQRPPHCSQQHKPPHRSQQQKPPHRSQQERPPHRSQQQRPPHCSQQHKPPHRSQQQRPPHRLQQHQKRPQGSQQHQILL</sequence>
<evidence type="ECO:0000313" key="4">
    <source>
        <dbReference type="RefSeq" id="XP_022311075.1"/>
    </source>
</evidence>
<organism evidence="3 4">
    <name type="scientific">Crassostrea virginica</name>
    <name type="common">Eastern oyster</name>
    <dbReference type="NCBI Taxonomy" id="6565"/>
    <lineage>
        <taxon>Eukaryota</taxon>
        <taxon>Metazoa</taxon>
        <taxon>Spiralia</taxon>
        <taxon>Lophotrochozoa</taxon>
        <taxon>Mollusca</taxon>
        <taxon>Bivalvia</taxon>
        <taxon>Autobranchia</taxon>
        <taxon>Pteriomorphia</taxon>
        <taxon>Ostreida</taxon>
        <taxon>Ostreoidea</taxon>
        <taxon>Ostreidae</taxon>
        <taxon>Crassostrea</taxon>
    </lineage>
</organism>
<dbReference type="CDD" id="cd00024">
    <property type="entry name" value="CD_CSD"/>
    <property type="match status" value="1"/>
</dbReference>
<dbReference type="OrthoDB" id="6149191at2759"/>
<gene>
    <name evidence="4" type="primary">LOC111116379</name>
</gene>
<feature type="region of interest" description="Disordered" evidence="1">
    <location>
        <begin position="146"/>
        <end position="168"/>
    </location>
</feature>